<dbReference type="Pfam" id="PF25872">
    <property type="entry name" value="HTH_77"/>
    <property type="match status" value="1"/>
</dbReference>
<dbReference type="GO" id="GO:0009190">
    <property type="term" value="P:cyclic nucleotide biosynthetic process"/>
    <property type="evidence" value="ECO:0007669"/>
    <property type="project" value="InterPro"/>
</dbReference>
<dbReference type="AlphaFoldDB" id="A0A2W7C9P0"/>
<accession>A0A2W7C9P0</accession>
<sequence length="1133" mass="121016">MRFSLIEPSLISTIAGRQRQGELLLGAISAEIKSVLVHGNAADVLPQEMTALTGVQGTSDEGSLPGDGTPRLGYNAGRPRGNLGSLIVQEKGVEMSEQIDGHPGSPSARPATFPSSTPLPSGVVTFLLSDVEGSTRLWEDDEDTMGAAIARHYELLDAAITLHGGVRPVEQGEGDSVVGAFAQPSDAVAAALHAQRTFGDEQWPGGQVLRIRIALHTGEAQLRGNDYYVGRTVIRCARLRAVAHGGQTVLSGATRDLVADRLPDDADLRDLGSHRLKDLGAPERVWQLCHPDLADEFPPLRSLNAFANNLPTQLTSFVGRDAELAELRTVLEADRLVTLTGAGGAGKTRLAVHAAADVAERHPDGVRWVELAPVSSPDAVPYAVLRTFGFVEEEDRPPTQTLCEQLAGSDALVVLDNAEHVLEPCAQLAQALLGAAPKLRILVTSREPLGVPGELTWRVPSLDDAAATRLFSERASQVRPGFQVEGSEGTAVAQICRRLDGLPLAIELAAARVRMMPPARIAAALDDRFRLLTGGSRTVLPHQQTLETSVAWSHDLLDDAERAMLRRLSVFAGGFTLDAAEHVCTGDVVDRYAVLDLLTRLVDKSLVQADVDDPDGRYWLLETIKFFARARLAESGETDPIQEQHRDYFLALAEQAEPELVKADGLAWLDRLQREWDNLSAAADWCEATAAHQPFLRLVTALTLFFELRSHLAAGGRWFARALTHDEGPSALRARALWGAAHVALYGGDFEALGRYAPAALAMAEEVGDEAAKCRALNTNGVVAIWLSGEVDQGRAAIEHSVTLSRQLKDNWALCNGLKFATISRMVEEDYVGLAPLLADFKAVSEALSNRFFMAWYHTTVGWVAMHRGDFALAEQEMELALAEDKELGGAATAGIVVAQLGEIEAQTGRYEAAQSRLVPFLGRVAATGDYLGAPWGVPALARLLIGQGAAADAVDMIVGFVDLLRPLGMPLNVSEGLNALGAAHLALGNEAAAAEALADAKAQAASISNPWLGGQATYLLGELARRRGELDEAERLHHDALSMRASSGLRPGVAESLEALAGLAVQHDRCAEAARLFGAASTLRDQMGLARWPVQMAGYDSDVTNTRKALGEDAFAAAWAEGAALSVDAAVA</sequence>
<dbReference type="PANTHER" id="PTHR47691:SF3">
    <property type="entry name" value="HTH-TYPE TRANSCRIPTIONAL REGULATOR RV0890C-RELATED"/>
    <property type="match status" value="1"/>
</dbReference>
<protein>
    <recommendedName>
        <fullName evidence="2">Guanylate cyclase domain-containing protein</fullName>
    </recommendedName>
</protein>
<dbReference type="SUPFAM" id="SSF55073">
    <property type="entry name" value="Nucleotide cyclase"/>
    <property type="match status" value="1"/>
</dbReference>
<evidence type="ECO:0000313" key="4">
    <source>
        <dbReference type="Proteomes" id="UP000248616"/>
    </source>
</evidence>
<dbReference type="SUPFAM" id="SSF48452">
    <property type="entry name" value="TPR-like"/>
    <property type="match status" value="1"/>
</dbReference>
<dbReference type="Gene3D" id="1.25.40.10">
    <property type="entry name" value="Tetratricopeptide repeat domain"/>
    <property type="match status" value="2"/>
</dbReference>
<dbReference type="InterPro" id="IPR027417">
    <property type="entry name" value="P-loop_NTPase"/>
</dbReference>
<dbReference type="InterPro" id="IPR029787">
    <property type="entry name" value="Nucleotide_cyclase"/>
</dbReference>
<feature type="region of interest" description="Disordered" evidence="1">
    <location>
        <begin position="96"/>
        <end position="116"/>
    </location>
</feature>
<keyword evidence="4" id="KW-1185">Reference proteome</keyword>
<reference evidence="4" key="1">
    <citation type="submission" date="2017-03" db="EMBL/GenBank/DDBJ databases">
        <authorList>
            <person name="Safronova V.I."/>
            <person name="Sazanova A.L."/>
            <person name="Chirak E.R."/>
        </authorList>
    </citation>
    <scope>NUCLEOTIDE SEQUENCE [LARGE SCALE GENOMIC DNA]</scope>
    <source>
        <strain evidence="4">Ach-343</strain>
    </source>
</reference>
<dbReference type="InterPro" id="IPR001054">
    <property type="entry name" value="A/G_cyclase"/>
</dbReference>
<name>A0A2W7C9P0_9HYPH</name>
<gene>
    <name evidence="3" type="ORF">B5V02_03030</name>
</gene>
<organism evidence="3 4">
    <name type="scientific">Mesorhizobium kowhaii</name>
    <dbReference type="NCBI Taxonomy" id="1300272"/>
    <lineage>
        <taxon>Bacteria</taxon>
        <taxon>Pseudomonadati</taxon>
        <taxon>Pseudomonadota</taxon>
        <taxon>Alphaproteobacteria</taxon>
        <taxon>Hyphomicrobiales</taxon>
        <taxon>Phyllobacteriaceae</taxon>
        <taxon>Mesorhizobium</taxon>
    </lineage>
</organism>
<feature type="domain" description="Guanylate cyclase" evidence="2">
    <location>
        <begin position="125"/>
        <end position="240"/>
    </location>
</feature>
<dbReference type="PANTHER" id="PTHR47691">
    <property type="entry name" value="REGULATOR-RELATED"/>
    <property type="match status" value="1"/>
</dbReference>
<dbReference type="Gene3D" id="3.30.70.1230">
    <property type="entry name" value="Nucleotide cyclase"/>
    <property type="match status" value="1"/>
</dbReference>
<dbReference type="CDD" id="cd07302">
    <property type="entry name" value="CHD"/>
    <property type="match status" value="1"/>
</dbReference>
<evidence type="ECO:0000313" key="3">
    <source>
        <dbReference type="EMBL" id="PZV39021.1"/>
    </source>
</evidence>
<dbReference type="PRINTS" id="PR00364">
    <property type="entry name" value="DISEASERSIST"/>
</dbReference>
<evidence type="ECO:0000259" key="2">
    <source>
        <dbReference type="PROSITE" id="PS50125"/>
    </source>
</evidence>
<dbReference type="PROSITE" id="PS50125">
    <property type="entry name" value="GUANYLATE_CYCLASE_2"/>
    <property type="match status" value="1"/>
</dbReference>
<dbReference type="InterPro" id="IPR058852">
    <property type="entry name" value="HTH_77"/>
</dbReference>
<evidence type="ECO:0000256" key="1">
    <source>
        <dbReference type="SAM" id="MobiDB-lite"/>
    </source>
</evidence>
<dbReference type="GO" id="GO:0035556">
    <property type="term" value="P:intracellular signal transduction"/>
    <property type="evidence" value="ECO:0007669"/>
    <property type="project" value="InterPro"/>
</dbReference>
<dbReference type="SUPFAM" id="SSF52540">
    <property type="entry name" value="P-loop containing nucleoside triphosphate hydrolases"/>
    <property type="match status" value="1"/>
</dbReference>
<dbReference type="InterPro" id="IPR041664">
    <property type="entry name" value="AAA_16"/>
</dbReference>
<dbReference type="Proteomes" id="UP000248616">
    <property type="component" value="Unassembled WGS sequence"/>
</dbReference>
<dbReference type="GO" id="GO:0043531">
    <property type="term" value="F:ADP binding"/>
    <property type="evidence" value="ECO:0007669"/>
    <property type="project" value="InterPro"/>
</dbReference>
<comment type="caution">
    <text evidence="3">The sequence shown here is derived from an EMBL/GenBank/DDBJ whole genome shotgun (WGS) entry which is preliminary data.</text>
</comment>
<proteinExistence type="predicted"/>
<dbReference type="InterPro" id="IPR011990">
    <property type="entry name" value="TPR-like_helical_dom_sf"/>
</dbReference>
<dbReference type="Gene3D" id="3.40.50.300">
    <property type="entry name" value="P-loop containing nucleotide triphosphate hydrolases"/>
    <property type="match status" value="1"/>
</dbReference>
<dbReference type="EMBL" id="MZXV01000013">
    <property type="protein sequence ID" value="PZV39021.1"/>
    <property type="molecule type" value="Genomic_DNA"/>
</dbReference>
<dbReference type="GO" id="GO:0004016">
    <property type="term" value="F:adenylate cyclase activity"/>
    <property type="evidence" value="ECO:0007669"/>
    <property type="project" value="UniProtKB-ARBA"/>
</dbReference>
<dbReference type="Pfam" id="PF13191">
    <property type="entry name" value="AAA_16"/>
    <property type="match status" value="1"/>
</dbReference>